<sequence length="334" mass="37428">MEQILILRIYKTIVGIAGILGNGLVCVVICKVSAMQTRTNAFIFHQAVVDFLGSTLILLQSEVPLPDPLPDSLLGFFICTMWSSNYMLFLLFTISTFNLLSLTMERYFAIVHQSKYHAAFATRPWLKVGLIFAGCWLLGIAIKTYTALIFEFPGGRCVVRDIPSSHVIGILTAILQYLVPALVMLFAYIRISVELKRRAARLGSLSVAANSAPSRLNGCVACQSASGMTGSLLQARHNIFKTLLIVFITFMVCWTPNQFMFLMFNVGWLVIHDKWYYLLSVAMVATNCCVNPVIYAFQYRQFRNALRDMFGIGRRNPDSSHAMSLRSQTTDVQS</sequence>
<dbReference type="GeneID" id="110985643"/>
<keyword evidence="5" id="KW-0297">G-protein coupled receptor</keyword>
<feature type="transmembrane region" description="Helical" evidence="6">
    <location>
        <begin position="275"/>
        <end position="297"/>
    </location>
</feature>
<comment type="similarity">
    <text evidence="5">Belongs to the G-protein coupled receptor 1 family.</text>
</comment>
<feature type="domain" description="G-protein coupled receptors family 1 profile" evidence="7">
    <location>
        <begin position="21"/>
        <end position="295"/>
    </location>
</feature>
<keyword evidence="4 6" id="KW-0472">Membrane</keyword>
<dbReference type="CDD" id="cd00637">
    <property type="entry name" value="7tm_classA_rhodopsin-like"/>
    <property type="match status" value="1"/>
</dbReference>
<organism evidence="8 9">
    <name type="scientific">Acanthaster planci</name>
    <name type="common">Crown-of-thorns starfish</name>
    <dbReference type="NCBI Taxonomy" id="133434"/>
    <lineage>
        <taxon>Eukaryota</taxon>
        <taxon>Metazoa</taxon>
        <taxon>Echinodermata</taxon>
        <taxon>Eleutherozoa</taxon>
        <taxon>Asterozoa</taxon>
        <taxon>Asteroidea</taxon>
        <taxon>Valvatacea</taxon>
        <taxon>Valvatida</taxon>
        <taxon>Acanthasteridae</taxon>
        <taxon>Acanthaster</taxon>
    </lineage>
</organism>
<evidence type="ECO:0000256" key="1">
    <source>
        <dbReference type="ARBA" id="ARBA00004370"/>
    </source>
</evidence>
<evidence type="ECO:0000256" key="2">
    <source>
        <dbReference type="ARBA" id="ARBA00022692"/>
    </source>
</evidence>
<feature type="transmembrane region" description="Helical" evidence="6">
    <location>
        <begin position="125"/>
        <end position="146"/>
    </location>
</feature>
<dbReference type="PROSITE" id="PS50262">
    <property type="entry name" value="G_PROTEIN_RECEP_F1_2"/>
    <property type="match status" value="1"/>
</dbReference>
<evidence type="ECO:0000256" key="4">
    <source>
        <dbReference type="ARBA" id="ARBA00023136"/>
    </source>
</evidence>
<dbReference type="PANTHER" id="PTHR45698">
    <property type="entry name" value="TRACE AMINE-ASSOCIATED RECEPTOR 19N-RELATED"/>
    <property type="match status" value="1"/>
</dbReference>
<reference evidence="9" key="1">
    <citation type="submission" date="2025-08" db="UniProtKB">
        <authorList>
            <consortium name="RefSeq"/>
        </authorList>
    </citation>
    <scope>IDENTIFICATION</scope>
</reference>
<accession>A0A8B7ZCF1</accession>
<dbReference type="SUPFAM" id="SSF81321">
    <property type="entry name" value="Family A G protein-coupled receptor-like"/>
    <property type="match status" value="1"/>
</dbReference>
<evidence type="ECO:0000256" key="3">
    <source>
        <dbReference type="ARBA" id="ARBA00022989"/>
    </source>
</evidence>
<feature type="transmembrane region" description="Helical" evidence="6">
    <location>
        <begin position="12"/>
        <end position="30"/>
    </location>
</feature>
<keyword evidence="5" id="KW-0807">Transducer</keyword>
<dbReference type="InterPro" id="IPR000276">
    <property type="entry name" value="GPCR_Rhodpsn"/>
</dbReference>
<dbReference type="GO" id="GO:0004930">
    <property type="term" value="F:G protein-coupled receptor activity"/>
    <property type="evidence" value="ECO:0007669"/>
    <property type="project" value="UniProtKB-KW"/>
</dbReference>
<dbReference type="PRINTS" id="PR00237">
    <property type="entry name" value="GPCRRHODOPSN"/>
</dbReference>
<dbReference type="KEGG" id="aplc:110985643"/>
<gene>
    <name evidence="9" type="primary">LOC110985643</name>
</gene>
<evidence type="ECO:0000256" key="5">
    <source>
        <dbReference type="RuleBase" id="RU000688"/>
    </source>
</evidence>
<feature type="transmembrane region" description="Helical" evidence="6">
    <location>
        <begin position="166"/>
        <end position="189"/>
    </location>
</feature>
<evidence type="ECO:0000313" key="9">
    <source>
        <dbReference type="RefSeq" id="XP_022102510.1"/>
    </source>
</evidence>
<dbReference type="GO" id="GO:0016020">
    <property type="term" value="C:membrane"/>
    <property type="evidence" value="ECO:0007669"/>
    <property type="project" value="UniProtKB-SubCell"/>
</dbReference>
<evidence type="ECO:0000259" key="7">
    <source>
        <dbReference type="PROSITE" id="PS50262"/>
    </source>
</evidence>
<keyword evidence="8" id="KW-1185">Reference proteome</keyword>
<keyword evidence="3 6" id="KW-1133">Transmembrane helix</keyword>
<feature type="transmembrane region" description="Helical" evidence="6">
    <location>
        <begin position="243"/>
        <end position="269"/>
    </location>
</feature>
<dbReference type="Gene3D" id="1.20.1070.10">
    <property type="entry name" value="Rhodopsin 7-helix transmembrane proteins"/>
    <property type="match status" value="1"/>
</dbReference>
<dbReference type="InterPro" id="IPR017452">
    <property type="entry name" value="GPCR_Rhodpsn_7TM"/>
</dbReference>
<dbReference type="RefSeq" id="XP_022102510.1">
    <property type="nucleotide sequence ID" value="XM_022246818.1"/>
</dbReference>
<evidence type="ECO:0000313" key="8">
    <source>
        <dbReference type="Proteomes" id="UP000694845"/>
    </source>
</evidence>
<dbReference type="OMA" id="PDSSHAM"/>
<name>A0A8B7ZCF1_ACAPL</name>
<dbReference type="PROSITE" id="PS00237">
    <property type="entry name" value="G_PROTEIN_RECEP_F1_1"/>
    <property type="match status" value="1"/>
</dbReference>
<evidence type="ECO:0000256" key="6">
    <source>
        <dbReference type="SAM" id="Phobius"/>
    </source>
</evidence>
<dbReference type="Proteomes" id="UP000694845">
    <property type="component" value="Unplaced"/>
</dbReference>
<dbReference type="OrthoDB" id="5955147at2759"/>
<comment type="subcellular location">
    <subcellularLocation>
        <location evidence="1">Membrane</location>
    </subcellularLocation>
</comment>
<dbReference type="PANTHER" id="PTHR45698:SF1">
    <property type="entry name" value="TRACE AMINE-ASSOCIATED RECEPTOR 13C-LIKE"/>
    <property type="match status" value="1"/>
</dbReference>
<feature type="transmembrane region" description="Helical" evidence="6">
    <location>
        <begin position="73"/>
        <end position="104"/>
    </location>
</feature>
<protein>
    <submittedName>
        <fullName evidence="9">Nociceptin receptor-like</fullName>
    </submittedName>
</protein>
<proteinExistence type="inferred from homology"/>
<dbReference type="Pfam" id="PF00001">
    <property type="entry name" value="7tm_1"/>
    <property type="match status" value="1"/>
</dbReference>
<dbReference type="AlphaFoldDB" id="A0A8B7ZCF1"/>
<keyword evidence="2 5" id="KW-0812">Transmembrane</keyword>
<keyword evidence="5" id="KW-0675">Receptor</keyword>